<reference evidence="1 2" key="1">
    <citation type="submission" date="2020-02" db="EMBL/GenBank/DDBJ databases">
        <title>Draft genome sequence of Haematococcus lacustris strain NIES-144.</title>
        <authorList>
            <person name="Morimoto D."/>
            <person name="Nakagawa S."/>
            <person name="Yoshida T."/>
            <person name="Sawayama S."/>
        </authorList>
    </citation>
    <scope>NUCLEOTIDE SEQUENCE [LARGE SCALE GENOMIC DNA]</scope>
    <source>
        <strain evidence="1 2">NIES-144</strain>
    </source>
</reference>
<organism evidence="1 2">
    <name type="scientific">Haematococcus lacustris</name>
    <name type="common">Green alga</name>
    <name type="synonym">Haematococcus pluvialis</name>
    <dbReference type="NCBI Taxonomy" id="44745"/>
    <lineage>
        <taxon>Eukaryota</taxon>
        <taxon>Viridiplantae</taxon>
        <taxon>Chlorophyta</taxon>
        <taxon>core chlorophytes</taxon>
        <taxon>Chlorophyceae</taxon>
        <taxon>CS clade</taxon>
        <taxon>Chlamydomonadales</taxon>
        <taxon>Haematococcaceae</taxon>
        <taxon>Haematococcus</taxon>
    </lineage>
</organism>
<dbReference type="EMBL" id="BLLF01003449">
    <property type="protein sequence ID" value="GFH27371.1"/>
    <property type="molecule type" value="Genomic_DNA"/>
</dbReference>
<dbReference type="AlphaFoldDB" id="A0A699ZY30"/>
<proteinExistence type="predicted"/>
<keyword evidence="2" id="KW-1185">Reference proteome</keyword>
<protein>
    <submittedName>
        <fullName evidence="1">Uncharacterized protein</fullName>
    </submittedName>
</protein>
<dbReference type="Proteomes" id="UP000485058">
    <property type="component" value="Unassembled WGS sequence"/>
</dbReference>
<comment type="caution">
    <text evidence="1">The sequence shown here is derived from an EMBL/GenBank/DDBJ whole genome shotgun (WGS) entry which is preliminary data.</text>
</comment>
<feature type="non-terminal residue" evidence="1">
    <location>
        <position position="1"/>
    </location>
</feature>
<gene>
    <name evidence="1" type="ORF">HaLaN_25678</name>
</gene>
<evidence type="ECO:0000313" key="1">
    <source>
        <dbReference type="EMBL" id="GFH27371.1"/>
    </source>
</evidence>
<name>A0A699ZY30_HAELA</name>
<sequence>RLLAKLLRQVADTSVAHAGGSTADDHGVLKALKENKARLDRLEADLAARSTANSQLQHSLYVVRAHWGGLKRLLAKLLRQVADTSVGHAGVSTADDHGVLKALKESKVQEQLGGLMRDWEDVGNKSAFDAAAEQALGAGCTILEQALEQWQGRGKVASWTVSALS</sequence>
<accession>A0A699ZY30</accession>
<evidence type="ECO:0000313" key="2">
    <source>
        <dbReference type="Proteomes" id="UP000485058"/>
    </source>
</evidence>